<name>X1NCE3_9ZZZZ</name>
<feature type="non-terminal residue" evidence="1">
    <location>
        <position position="1"/>
    </location>
</feature>
<organism evidence="1">
    <name type="scientific">marine sediment metagenome</name>
    <dbReference type="NCBI Taxonomy" id="412755"/>
    <lineage>
        <taxon>unclassified sequences</taxon>
        <taxon>metagenomes</taxon>
        <taxon>ecological metagenomes</taxon>
    </lineage>
</organism>
<evidence type="ECO:0000313" key="1">
    <source>
        <dbReference type="EMBL" id="GAI24455.1"/>
    </source>
</evidence>
<gene>
    <name evidence="1" type="ORF">S06H3_33748</name>
</gene>
<reference evidence="1" key="1">
    <citation type="journal article" date="2014" name="Front. Microbiol.">
        <title>High frequency of phylogenetically diverse reductive dehalogenase-homologous genes in deep subseafloor sedimentary metagenomes.</title>
        <authorList>
            <person name="Kawai M."/>
            <person name="Futagami T."/>
            <person name="Toyoda A."/>
            <person name="Takaki Y."/>
            <person name="Nishi S."/>
            <person name="Hori S."/>
            <person name="Arai W."/>
            <person name="Tsubouchi T."/>
            <person name="Morono Y."/>
            <person name="Uchiyama I."/>
            <person name="Ito T."/>
            <person name="Fujiyama A."/>
            <person name="Inagaki F."/>
            <person name="Takami H."/>
        </authorList>
    </citation>
    <scope>NUCLEOTIDE SEQUENCE</scope>
    <source>
        <strain evidence="1">Expedition CK06-06</strain>
    </source>
</reference>
<proteinExistence type="predicted"/>
<comment type="caution">
    <text evidence="1">The sequence shown here is derived from an EMBL/GenBank/DDBJ whole genome shotgun (WGS) entry which is preliminary data.</text>
</comment>
<dbReference type="EMBL" id="BARV01020178">
    <property type="protein sequence ID" value="GAI24455.1"/>
    <property type="molecule type" value="Genomic_DNA"/>
</dbReference>
<accession>X1NCE3</accession>
<protein>
    <submittedName>
        <fullName evidence="1">Uncharacterized protein</fullName>
    </submittedName>
</protein>
<feature type="non-terminal residue" evidence="1">
    <location>
        <position position="275"/>
    </location>
</feature>
<dbReference type="AlphaFoldDB" id="X1NCE3"/>
<sequence length="275" mass="31003">TIRKYYSPDYGANWTNAQLSTYSNACAMAAAWWGTTDIVVCVIANDTAAYGEINAIVLDTSDQSKAEYSDSDAEGHPLTDIYGIAATFDTDRVCVVFSGKSTVGEYTFSALYRTELSDSYEWLDWTYFLEHADDDDIGCRYPDIHLPQDVRSYESMQLTTVEKYTGITAYSYPLLAHLVRGAEFSQSMFTEPKHFINISSTYGLRIATSDDHWWLERPDGVWRAVRKPADTLDLTPDILSIHQAVNSYNKGYLKIVLDNSTGRYYTPPARGSEVR</sequence>